<sequence length="892" mass="103806">MSRYENSKELVPVKIEPDEYQERLLGLSQSSLKTTASDYAYTHKFRVSEDSLNLALRIVTSTFLTHLHENGIQPRSQAEVTKLIRESLKERGKWITQANRMVDGLSNQNRVDKLGIEYSKLHRSKDELKNSSRQIEFPQTQELIKLTKTRAEMLPQLANSIIDFELRGQDEGEVKRVKRIISGEEKQATTLRGWVASYLITERRLGEDDRQSPFLIDDQGISILEEIVMDVKSRYRESQPSEENKEDRYKFFNNFVANKAQEIVAGMIRAKVIPAEDLHRQAIESMVGGYTKQVLVKILNWMRSPHHDQLQKAELTANEFSQYYQKKYEILGGLPIVSLVAGVQFEFDQKNIYQAEENNIPHLWQSIVDVDGELIADQESIRKGYLIILLLESQHQKLGDKELGIRRRLFRGMDEWSKYQKEKGALERRVTQQKEVVTRYLPNAQEDEQNETTETKARRLPYKIKNLELRVRRFESIREDQKHNVKFVAKEGVRQDAPLEEVMQVNKSEIVDLLQIRQDISYRLTEQSVIDAERQLKEPSFRAIRDTSVLLGKHLDGREIDYSQPVELDKQLAIVEALLDETKRHSLAIPTDFMVISQGVITRLKNQWESIASTLSDNDKLVLRNMGSEMFSDTSTRRLARDWLIRDLYRCQGLLKAQKRSLEQRAKLDKVQMGLKKWQYQYDIQTPPEEVVEAFEELGYTAEKLLYGDVNMILDKRHVAVGLTTFVQAETLSELYLRKGRVTFSISKEDGWQLASYVAKTKLPKEDHSERDLRRRVFIEHVEKFSNNPLLPLPSKTGTTIPLGELFERLNPRLDTVRAFCEIESLQKEIKLKRQERIQLRVKIGRAQAVDRVVDAQEQIAQCEKSLETLTEEFINSMSRLRLVLEREGREE</sequence>
<dbReference type="EMBL" id="MGFS01000016">
    <property type="protein sequence ID" value="OGM11519.1"/>
    <property type="molecule type" value="Genomic_DNA"/>
</dbReference>
<keyword evidence="1" id="KW-0175">Coiled coil</keyword>
<reference evidence="2 3" key="1">
    <citation type="journal article" date="2016" name="Nat. Commun.">
        <title>Thousands of microbial genomes shed light on interconnected biogeochemical processes in an aquifer system.</title>
        <authorList>
            <person name="Anantharaman K."/>
            <person name="Brown C.T."/>
            <person name="Hug L.A."/>
            <person name="Sharon I."/>
            <person name="Castelle C.J."/>
            <person name="Probst A.J."/>
            <person name="Thomas B.C."/>
            <person name="Singh A."/>
            <person name="Wilkins M.J."/>
            <person name="Karaoz U."/>
            <person name="Brodie E.L."/>
            <person name="Williams K.H."/>
            <person name="Hubbard S.S."/>
            <person name="Banfield J.F."/>
        </authorList>
    </citation>
    <scope>NUCLEOTIDE SEQUENCE [LARGE SCALE GENOMIC DNA]</scope>
</reference>
<dbReference type="Proteomes" id="UP000177053">
    <property type="component" value="Unassembled WGS sequence"/>
</dbReference>
<comment type="caution">
    <text evidence="2">The sequence shown here is derived from an EMBL/GenBank/DDBJ whole genome shotgun (WGS) entry which is preliminary data.</text>
</comment>
<organism evidence="2 3">
    <name type="scientific">Candidatus Woesebacteria bacterium RBG_16_34_12</name>
    <dbReference type="NCBI Taxonomy" id="1802480"/>
    <lineage>
        <taxon>Bacteria</taxon>
        <taxon>Candidatus Woeseibacteriota</taxon>
    </lineage>
</organism>
<dbReference type="AlphaFoldDB" id="A0A1F7X9S0"/>
<evidence type="ECO:0000313" key="3">
    <source>
        <dbReference type="Proteomes" id="UP000177053"/>
    </source>
</evidence>
<evidence type="ECO:0000313" key="2">
    <source>
        <dbReference type="EMBL" id="OGM11519.1"/>
    </source>
</evidence>
<accession>A0A1F7X9S0</accession>
<protein>
    <submittedName>
        <fullName evidence="2">Uncharacterized protein</fullName>
    </submittedName>
</protein>
<proteinExistence type="predicted"/>
<feature type="coiled-coil region" evidence="1">
    <location>
        <begin position="823"/>
        <end position="873"/>
    </location>
</feature>
<evidence type="ECO:0000256" key="1">
    <source>
        <dbReference type="SAM" id="Coils"/>
    </source>
</evidence>
<gene>
    <name evidence="2" type="ORF">A2Z22_00525</name>
</gene>
<name>A0A1F7X9S0_9BACT</name>